<evidence type="ECO:0000259" key="2">
    <source>
        <dbReference type="Pfam" id="PF01575"/>
    </source>
</evidence>
<dbReference type="AlphaFoldDB" id="A0A2H1L547"/>
<gene>
    <name evidence="3" type="ORF">BJEO58_01625</name>
</gene>
<evidence type="ECO:0000313" key="3">
    <source>
        <dbReference type="EMBL" id="SMY12031.1"/>
    </source>
</evidence>
<reference evidence="4" key="1">
    <citation type="submission" date="2017-03" db="EMBL/GenBank/DDBJ databases">
        <authorList>
            <person name="Monnet C."/>
        </authorList>
    </citation>
    <scope>NUCLEOTIDE SEQUENCE [LARGE SCALE GENOMIC DNA]</scope>
    <source>
        <strain evidence="4">SJ5-8</strain>
    </source>
</reference>
<dbReference type="EMBL" id="FXZM01000007">
    <property type="protein sequence ID" value="SMY12031.1"/>
    <property type="molecule type" value="Genomic_DNA"/>
</dbReference>
<evidence type="ECO:0000256" key="1">
    <source>
        <dbReference type="ARBA" id="ARBA00005254"/>
    </source>
</evidence>
<accession>A0A2H1L547</accession>
<dbReference type="PANTHER" id="PTHR42993:SF1">
    <property type="entry name" value="MAOC-LIKE DEHYDRATASE DOMAIN-CONTAINING PROTEIN"/>
    <property type="match status" value="1"/>
</dbReference>
<name>A0A2H1L547_9MICO</name>
<dbReference type="Pfam" id="PF01575">
    <property type="entry name" value="MaoC_dehydratas"/>
    <property type="match status" value="1"/>
</dbReference>
<dbReference type="PANTHER" id="PTHR42993">
    <property type="entry name" value="MAOC-LIKE DEHYDRATASE DOMAIN-CONTAINING PROTEIN"/>
    <property type="match status" value="1"/>
</dbReference>
<dbReference type="CDD" id="cd03450">
    <property type="entry name" value="NodN"/>
    <property type="match status" value="1"/>
</dbReference>
<feature type="domain" description="MaoC-like" evidence="2">
    <location>
        <begin position="13"/>
        <end position="126"/>
    </location>
</feature>
<dbReference type="Proteomes" id="UP000234462">
    <property type="component" value="Unassembled WGS sequence"/>
</dbReference>
<proteinExistence type="inferred from homology"/>
<dbReference type="RefSeq" id="WP_101588989.1">
    <property type="nucleotide sequence ID" value="NZ_FXZM01000007.1"/>
</dbReference>
<dbReference type="OrthoDB" id="9801735at2"/>
<evidence type="ECO:0000313" key="4">
    <source>
        <dbReference type="Proteomes" id="UP000234462"/>
    </source>
</evidence>
<keyword evidence="4" id="KW-1185">Reference proteome</keyword>
<comment type="similarity">
    <text evidence="1">Belongs to the enoyl-CoA hydratase/isomerase family.</text>
</comment>
<dbReference type="SUPFAM" id="SSF54637">
    <property type="entry name" value="Thioesterase/thiol ester dehydrase-isomerase"/>
    <property type="match status" value="1"/>
</dbReference>
<dbReference type="InterPro" id="IPR039375">
    <property type="entry name" value="NodN-like"/>
</dbReference>
<sequence>MARVINGAAELEQLVGQELGASEWIQIDQERVNLFADATGDHQWIHIDEEKAADGPFGATIAHGFLTLSLLPMLGAQVTDVTGMKMKINYGLNKVRFPNPVTVGSKVRDVVSLKEVARKDSGIQVVMSHVLEIEGQDRPAAIVEAVTLMVEEG</sequence>
<organism evidence="3 4">
    <name type="scientific">Brevibacterium jeotgali</name>
    <dbReference type="NCBI Taxonomy" id="1262550"/>
    <lineage>
        <taxon>Bacteria</taxon>
        <taxon>Bacillati</taxon>
        <taxon>Actinomycetota</taxon>
        <taxon>Actinomycetes</taxon>
        <taxon>Micrococcales</taxon>
        <taxon>Brevibacteriaceae</taxon>
        <taxon>Brevibacterium</taxon>
    </lineage>
</organism>
<dbReference type="InterPro" id="IPR029069">
    <property type="entry name" value="HotDog_dom_sf"/>
</dbReference>
<dbReference type="Gene3D" id="3.10.129.10">
    <property type="entry name" value="Hotdog Thioesterase"/>
    <property type="match status" value="1"/>
</dbReference>
<protein>
    <submittedName>
        <fullName evidence="3">Acyl dehydratase</fullName>
    </submittedName>
</protein>
<dbReference type="InterPro" id="IPR002539">
    <property type="entry name" value="MaoC-like_dom"/>
</dbReference>